<keyword evidence="2" id="KW-0813">Transport</keyword>
<evidence type="ECO:0000256" key="2">
    <source>
        <dbReference type="ARBA" id="ARBA00022448"/>
    </source>
</evidence>
<evidence type="ECO:0000256" key="4">
    <source>
        <dbReference type="ARBA" id="ARBA00022989"/>
    </source>
</evidence>
<keyword evidence="3 6" id="KW-0812">Transmembrane</keyword>
<comment type="caution">
    <text evidence="7">The sequence shown here is derived from an EMBL/GenBank/DDBJ whole genome shotgun (WGS) entry which is preliminary data.</text>
</comment>
<evidence type="ECO:0008006" key="9">
    <source>
        <dbReference type="Google" id="ProtNLM"/>
    </source>
</evidence>
<proteinExistence type="predicted"/>
<name>A0AAD1UAK1_EUPCR</name>
<dbReference type="GO" id="GO:0016020">
    <property type="term" value="C:membrane"/>
    <property type="evidence" value="ECO:0007669"/>
    <property type="project" value="UniProtKB-SubCell"/>
</dbReference>
<keyword evidence="5 6" id="KW-0472">Membrane</keyword>
<gene>
    <name evidence="7" type="ORF">ECRASSUSDP1_LOCUS6867</name>
</gene>
<protein>
    <recommendedName>
        <fullName evidence="9">Major facilitator superfamily (MFS) profile domain-containing protein</fullName>
    </recommendedName>
</protein>
<reference evidence="7" key="1">
    <citation type="submission" date="2023-07" db="EMBL/GenBank/DDBJ databases">
        <authorList>
            <consortium name="AG Swart"/>
            <person name="Singh M."/>
            <person name="Singh A."/>
            <person name="Seah K."/>
            <person name="Emmerich C."/>
        </authorList>
    </citation>
    <scope>NUCLEOTIDE SEQUENCE</scope>
    <source>
        <strain evidence="7">DP1</strain>
    </source>
</reference>
<keyword evidence="4 6" id="KW-1133">Transmembrane helix</keyword>
<organism evidence="7 8">
    <name type="scientific">Euplotes crassus</name>
    <dbReference type="NCBI Taxonomy" id="5936"/>
    <lineage>
        <taxon>Eukaryota</taxon>
        <taxon>Sar</taxon>
        <taxon>Alveolata</taxon>
        <taxon>Ciliophora</taxon>
        <taxon>Intramacronucleata</taxon>
        <taxon>Spirotrichea</taxon>
        <taxon>Hypotrichia</taxon>
        <taxon>Euplotida</taxon>
        <taxon>Euplotidae</taxon>
        <taxon>Moneuplotes</taxon>
    </lineage>
</organism>
<dbReference type="SUPFAM" id="SSF103473">
    <property type="entry name" value="MFS general substrate transporter"/>
    <property type="match status" value="1"/>
</dbReference>
<feature type="transmembrane region" description="Helical" evidence="6">
    <location>
        <begin position="44"/>
        <end position="63"/>
    </location>
</feature>
<dbReference type="EMBL" id="CAMPGE010006672">
    <property type="protein sequence ID" value="CAI2365548.1"/>
    <property type="molecule type" value="Genomic_DNA"/>
</dbReference>
<feature type="transmembrane region" description="Helical" evidence="6">
    <location>
        <begin position="396"/>
        <end position="420"/>
    </location>
</feature>
<feature type="transmembrane region" description="Helical" evidence="6">
    <location>
        <begin position="272"/>
        <end position="294"/>
    </location>
</feature>
<dbReference type="Gene3D" id="1.20.1250.20">
    <property type="entry name" value="MFS general substrate transporter like domains"/>
    <property type="match status" value="2"/>
</dbReference>
<feature type="transmembrane region" description="Helical" evidence="6">
    <location>
        <begin position="75"/>
        <end position="96"/>
    </location>
</feature>
<evidence type="ECO:0000256" key="1">
    <source>
        <dbReference type="ARBA" id="ARBA00004141"/>
    </source>
</evidence>
<dbReference type="InterPro" id="IPR011701">
    <property type="entry name" value="MFS"/>
</dbReference>
<evidence type="ECO:0000256" key="6">
    <source>
        <dbReference type="SAM" id="Phobius"/>
    </source>
</evidence>
<feature type="transmembrane region" description="Helical" evidence="6">
    <location>
        <begin position="141"/>
        <end position="164"/>
    </location>
</feature>
<sequence>MKDRKAFEKRYVLFLACYLLACATLTIVAPIMPYQMKEKGVPTSLTSVIFCIFSLAGLLASIFGGKYLAAKGAKFFVYSGLLGLALSHLIYALLAFVQSKNIFAVIIILNRCLEGWSFGLIQCMVYGVASQELAPTEFNRYARTCSASAGVGGCLSLLAGPYLFSIGGYFLPYFALCGSFVLLAFIMYVSGTLNMKDVKSTRFLEVLSKSVDEESVTTPETKIDLKFLLSLPTVKTGCMSILLSNIVCCYLDPIFALKMLDMGIYAGTAGHIYIFLLLSYSLFGIFGGVLEILADKKTLIISGYFVGFLGFCTIAHYVFIGTNYILLIVIGLFLNGYSVIGGNTFATMYTKAELMNAGEAKGISRKEAGGYFGGVKGSMNLMGSFIGPLISPNVYLMLGFDYTCIMMGSIQILFALFFIYTTRNNAAQENLIELEMNELEKIS</sequence>
<dbReference type="InterPro" id="IPR036259">
    <property type="entry name" value="MFS_trans_sf"/>
</dbReference>
<dbReference type="Pfam" id="PF07690">
    <property type="entry name" value="MFS_1"/>
    <property type="match status" value="1"/>
</dbReference>
<dbReference type="Proteomes" id="UP001295684">
    <property type="component" value="Unassembled WGS sequence"/>
</dbReference>
<evidence type="ECO:0000256" key="5">
    <source>
        <dbReference type="ARBA" id="ARBA00023136"/>
    </source>
</evidence>
<evidence type="ECO:0000313" key="8">
    <source>
        <dbReference type="Proteomes" id="UP001295684"/>
    </source>
</evidence>
<dbReference type="GO" id="GO:0022857">
    <property type="term" value="F:transmembrane transporter activity"/>
    <property type="evidence" value="ECO:0007669"/>
    <property type="project" value="InterPro"/>
</dbReference>
<dbReference type="AlphaFoldDB" id="A0AAD1UAK1"/>
<feature type="transmembrane region" description="Helical" evidence="6">
    <location>
        <begin position="301"/>
        <end position="319"/>
    </location>
</feature>
<feature type="transmembrane region" description="Helical" evidence="6">
    <location>
        <begin position="325"/>
        <end position="349"/>
    </location>
</feature>
<dbReference type="PANTHER" id="PTHR23506:SF26">
    <property type="entry name" value="MFS-TYPE TRANSPORTER SLC18B1"/>
    <property type="match status" value="1"/>
</dbReference>
<feature type="transmembrane region" description="Helical" evidence="6">
    <location>
        <begin position="170"/>
        <end position="189"/>
    </location>
</feature>
<comment type="subcellular location">
    <subcellularLocation>
        <location evidence="1">Membrane</location>
        <topology evidence="1">Multi-pass membrane protein</topology>
    </subcellularLocation>
</comment>
<dbReference type="PANTHER" id="PTHR23506">
    <property type="entry name" value="GH10249P"/>
    <property type="match status" value="1"/>
</dbReference>
<evidence type="ECO:0000256" key="3">
    <source>
        <dbReference type="ARBA" id="ARBA00022692"/>
    </source>
</evidence>
<keyword evidence="8" id="KW-1185">Reference proteome</keyword>
<feature type="transmembrane region" description="Helical" evidence="6">
    <location>
        <begin position="12"/>
        <end position="32"/>
    </location>
</feature>
<accession>A0AAD1UAK1</accession>
<dbReference type="InterPro" id="IPR050930">
    <property type="entry name" value="MFS_Vesicular_Transporter"/>
</dbReference>
<feature type="transmembrane region" description="Helical" evidence="6">
    <location>
        <begin position="102"/>
        <end position="129"/>
    </location>
</feature>
<evidence type="ECO:0000313" key="7">
    <source>
        <dbReference type="EMBL" id="CAI2365548.1"/>
    </source>
</evidence>